<accession>A0AC60PM68</accession>
<comment type="caution">
    <text evidence="1">The sequence shown here is derived from an EMBL/GenBank/DDBJ whole genome shotgun (WGS) entry which is preliminary data.</text>
</comment>
<evidence type="ECO:0000313" key="2">
    <source>
        <dbReference type="Proteomes" id="UP000805193"/>
    </source>
</evidence>
<gene>
    <name evidence="1" type="ORF">HPB47_002231</name>
</gene>
<dbReference type="EMBL" id="JABSTQ010010300">
    <property type="protein sequence ID" value="KAG0421909.1"/>
    <property type="molecule type" value="Genomic_DNA"/>
</dbReference>
<sequence length="210" mass="23199">MKCRIEDGVVYSPFPSCEIPRCSFYTVAKEWLAKTPSKRALVDDAITLTRHELFQRLQRYGAGFQEHGIVPGDRICIHLSNSIENFVAMFGCIMAGATIILAKTTLTARELHYQMQDGDATHVLTDTAYVEKVLAASSTLQLKGIFVMGDVPGFVSALKFKDCSEKNFKEVEIPDPENTVLAITYTSGTTGLPKGVEITHYSYVGNVYTS</sequence>
<keyword evidence="2" id="KW-1185">Reference proteome</keyword>
<protein>
    <submittedName>
        <fullName evidence="1">Uncharacterized protein</fullName>
    </submittedName>
</protein>
<proteinExistence type="predicted"/>
<feature type="non-terminal residue" evidence="1">
    <location>
        <position position="210"/>
    </location>
</feature>
<dbReference type="Proteomes" id="UP000805193">
    <property type="component" value="Unassembled WGS sequence"/>
</dbReference>
<reference evidence="1 2" key="1">
    <citation type="journal article" date="2020" name="Cell">
        <title>Large-Scale Comparative Analyses of Tick Genomes Elucidate Their Genetic Diversity and Vector Capacities.</title>
        <authorList>
            <consortium name="Tick Genome and Microbiome Consortium (TIGMIC)"/>
            <person name="Jia N."/>
            <person name="Wang J."/>
            <person name="Shi W."/>
            <person name="Du L."/>
            <person name="Sun Y."/>
            <person name="Zhan W."/>
            <person name="Jiang J.F."/>
            <person name="Wang Q."/>
            <person name="Zhang B."/>
            <person name="Ji P."/>
            <person name="Bell-Sakyi L."/>
            <person name="Cui X.M."/>
            <person name="Yuan T.T."/>
            <person name="Jiang B.G."/>
            <person name="Yang W.F."/>
            <person name="Lam T.T."/>
            <person name="Chang Q.C."/>
            <person name="Ding S.J."/>
            <person name="Wang X.J."/>
            <person name="Zhu J.G."/>
            <person name="Ruan X.D."/>
            <person name="Zhao L."/>
            <person name="Wei J.T."/>
            <person name="Ye R.Z."/>
            <person name="Que T.C."/>
            <person name="Du C.H."/>
            <person name="Zhou Y.H."/>
            <person name="Cheng J.X."/>
            <person name="Dai P.F."/>
            <person name="Guo W.B."/>
            <person name="Han X.H."/>
            <person name="Huang E.J."/>
            <person name="Li L.F."/>
            <person name="Wei W."/>
            <person name="Gao Y.C."/>
            <person name="Liu J.Z."/>
            <person name="Shao H.Z."/>
            <person name="Wang X."/>
            <person name="Wang C.C."/>
            <person name="Yang T.C."/>
            <person name="Huo Q.B."/>
            <person name="Li W."/>
            <person name="Chen H.Y."/>
            <person name="Chen S.E."/>
            <person name="Zhou L.G."/>
            <person name="Ni X.B."/>
            <person name="Tian J.H."/>
            <person name="Sheng Y."/>
            <person name="Liu T."/>
            <person name="Pan Y.S."/>
            <person name="Xia L.Y."/>
            <person name="Li J."/>
            <person name="Zhao F."/>
            <person name="Cao W.C."/>
        </authorList>
    </citation>
    <scope>NUCLEOTIDE SEQUENCE [LARGE SCALE GENOMIC DNA]</scope>
    <source>
        <strain evidence="1">Iper-2018</strain>
    </source>
</reference>
<name>A0AC60PM68_IXOPE</name>
<evidence type="ECO:0000313" key="1">
    <source>
        <dbReference type="EMBL" id="KAG0421909.1"/>
    </source>
</evidence>
<organism evidence="1 2">
    <name type="scientific">Ixodes persulcatus</name>
    <name type="common">Taiga tick</name>
    <dbReference type="NCBI Taxonomy" id="34615"/>
    <lineage>
        <taxon>Eukaryota</taxon>
        <taxon>Metazoa</taxon>
        <taxon>Ecdysozoa</taxon>
        <taxon>Arthropoda</taxon>
        <taxon>Chelicerata</taxon>
        <taxon>Arachnida</taxon>
        <taxon>Acari</taxon>
        <taxon>Parasitiformes</taxon>
        <taxon>Ixodida</taxon>
        <taxon>Ixodoidea</taxon>
        <taxon>Ixodidae</taxon>
        <taxon>Ixodinae</taxon>
        <taxon>Ixodes</taxon>
    </lineage>
</organism>